<evidence type="ECO:0000256" key="2">
    <source>
        <dbReference type="ARBA" id="ARBA00022485"/>
    </source>
</evidence>
<dbReference type="SFLD" id="SFLDG01383">
    <property type="entry name" value="cyclic_pyranopterin_phosphate"/>
    <property type="match status" value="1"/>
</dbReference>
<feature type="binding site" evidence="12">
    <location>
        <position position="269"/>
    </location>
    <ligand>
        <name>[4Fe-4S] cluster</name>
        <dbReference type="ChEBI" id="CHEBI:49883"/>
        <label>2</label>
        <note>4Fe-4S-substrate</note>
    </ligand>
</feature>
<keyword evidence="4 12" id="KW-0479">Metal-binding</keyword>
<dbReference type="PANTHER" id="PTHR22960">
    <property type="entry name" value="MOLYBDOPTERIN COFACTOR SYNTHESIS PROTEIN A"/>
    <property type="match status" value="1"/>
</dbReference>
<dbReference type="HAMAP" id="MF_01225_B">
    <property type="entry name" value="MoaA_B"/>
    <property type="match status" value="1"/>
</dbReference>
<feature type="binding site" evidence="12">
    <location>
        <begin position="257"/>
        <end position="259"/>
    </location>
    <ligand>
        <name>GTP</name>
        <dbReference type="ChEBI" id="CHEBI:37565"/>
    </ligand>
</feature>
<dbReference type="PANTHER" id="PTHR22960:SF0">
    <property type="entry name" value="MOLYBDENUM COFACTOR BIOSYNTHESIS PROTEIN 1"/>
    <property type="match status" value="1"/>
</dbReference>
<comment type="function">
    <text evidence="12">Catalyzes the cyclization of GTP to (8S)-3',8-cyclo-7,8-dihydroguanosine 5'-triphosphate.</text>
</comment>
<dbReference type="NCBIfam" id="TIGR02666">
    <property type="entry name" value="moaA"/>
    <property type="match status" value="1"/>
</dbReference>
<dbReference type="InterPro" id="IPR006638">
    <property type="entry name" value="Elp3/MiaA/NifB-like_rSAM"/>
</dbReference>
<dbReference type="SFLD" id="SFLDG01386">
    <property type="entry name" value="main_SPASM_domain-containing"/>
    <property type="match status" value="1"/>
</dbReference>
<dbReference type="InterPro" id="IPR040064">
    <property type="entry name" value="MoaA-like"/>
</dbReference>
<feature type="binding site" evidence="12">
    <location>
        <position position="155"/>
    </location>
    <ligand>
        <name>GTP</name>
        <dbReference type="ChEBI" id="CHEBI:37565"/>
    </ligand>
</feature>
<comment type="similarity">
    <text evidence="12">Belongs to the radical SAM superfamily. MoaA family.</text>
</comment>
<keyword evidence="10 12" id="KW-0456">Lyase</keyword>
<keyword evidence="8 12" id="KW-0342">GTP-binding</keyword>
<evidence type="ECO:0000256" key="9">
    <source>
        <dbReference type="ARBA" id="ARBA00023150"/>
    </source>
</evidence>
<feature type="binding site" evidence="12">
    <location>
        <position position="189"/>
    </location>
    <ligand>
        <name>S-adenosyl-L-methionine</name>
        <dbReference type="ChEBI" id="CHEBI:59789"/>
    </ligand>
</feature>
<comment type="caution">
    <text evidence="14">The sequence shown here is derived from an EMBL/GenBank/DDBJ whole genome shotgun (WGS) entry which is preliminary data.</text>
</comment>
<dbReference type="RefSeq" id="WP_413779073.1">
    <property type="nucleotide sequence ID" value="NZ_JAUOZS010000001.1"/>
</dbReference>
<dbReference type="InterPro" id="IPR058240">
    <property type="entry name" value="rSAM_sf"/>
</dbReference>
<sequence>MNDGHNRAIHYLRVSVTDRCNFRCAYCMPPRGVKWLPRAEILTYEELLRLIAVFSREGIRNVRLTGGEPLVRKGIVGFVAAVKGLGMIEDLSLTTNGSLLPQYAVALKAAGLDRVNISLDTVDPAGFAKVTRCGCVKDTLLGITSALEAGLAPVKINVVLTDALSITDLAFFIDQVKRYPIAVRFIERMPLGGQDDPDSGPDIAAVKRLLEEAGHGRLEPADTKGNGPARYWRLPESQGTFGFITPISEHFCGACNRLRLTADGRLRPCLLSDREIDIRTPLRAGASDADLAALFAAAVRAKPQGHSLCRTSGYIGFGRQMSQIGG</sequence>
<dbReference type="SMART" id="SM00729">
    <property type="entry name" value="Elp3"/>
    <property type="match status" value="1"/>
</dbReference>
<feature type="binding site" evidence="12">
    <location>
        <position position="20"/>
    </location>
    <ligand>
        <name>[4Fe-4S] cluster</name>
        <dbReference type="ChEBI" id="CHEBI:49883"/>
        <label>1</label>
        <note>4Fe-4S-S-AdoMet</note>
    </ligand>
</feature>
<comment type="subunit">
    <text evidence="12">Monomer and homodimer.</text>
</comment>
<name>A0ABU3NVV5_9FIRM</name>
<evidence type="ECO:0000256" key="12">
    <source>
        <dbReference type="HAMAP-Rule" id="MF_01225"/>
    </source>
</evidence>
<dbReference type="Proteomes" id="UP001254848">
    <property type="component" value="Unassembled WGS sequence"/>
</dbReference>
<dbReference type="CDD" id="cd21117">
    <property type="entry name" value="Twitch_MoaA"/>
    <property type="match status" value="1"/>
</dbReference>
<feature type="binding site" evidence="12">
    <location>
        <position position="252"/>
    </location>
    <ligand>
        <name>[4Fe-4S] cluster</name>
        <dbReference type="ChEBI" id="CHEBI:49883"/>
        <label>2</label>
        <note>4Fe-4S-substrate</note>
    </ligand>
</feature>
<feature type="binding site" evidence="12">
    <location>
        <position position="26"/>
    </location>
    <ligand>
        <name>S-adenosyl-L-methionine</name>
        <dbReference type="ChEBI" id="CHEBI:59789"/>
    </ligand>
</feature>
<dbReference type="EC" id="4.1.99.22" evidence="1 12"/>
<feature type="binding site" evidence="12">
    <location>
        <position position="24"/>
    </location>
    <ligand>
        <name>[4Fe-4S] cluster</name>
        <dbReference type="ChEBI" id="CHEBI:49883"/>
        <label>1</label>
        <note>4Fe-4S-S-AdoMet</note>
    </ligand>
</feature>
<evidence type="ECO:0000313" key="15">
    <source>
        <dbReference type="Proteomes" id="UP001254848"/>
    </source>
</evidence>
<gene>
    <name evidence="12 14" type="primary">moaA</name>
    <name evidence="14" type="ORF">Q4T40_04690</name>
</gene>
<keyword evidence="7 12" id="KW-0411">Iron-sulfur</keyword>
<evidence type="ECO:0000256" key="7">
    <source>
        <dbReference type="ARBA" id="ARBA00023014"/>
    </source>
</evidence>
<dbReference type="GO" id="GO:0061798">
    <property type="term" value="F:GTP 3',8'-cyclase activity"/>
    <property type="evidence" value="ECO:0007669"/>
    <property type="project" value="UniProtKB-EC"/>
</dbReference>
<dbReference type="InterPro" id="IPR007197">
    <property type="entry name" value="rSAM"/>
</dbReference>
<evidence type="ECO:0000256" key="5">
    <source>
        <dbReference type="ARBA" id="ARBA00022741"/>
    </source>
</evidence>
<dbReference type="InterPro" id="IPR000385">
    <property type="entry name" value="MoaA_NifB_PqqE_Fe-S-bd_CS"/>
</dbReference>
<evidence type="ECO:0000256" key="11">
    <source>
        <dbReference type="ARBA" id="ARBA00048697"/>
    </source>
</evidence>
<evidence type="ECO:0000256" key="6">
    <source>
        <dbReference type="ARBA" id="ARBA00023004"/>
    </source>
</evidence>
<keyword evidence="2 12" id="KW-0004">4Fe-4S</keyword>
<feature type="binding site" evidence="12">
    <location>
        <position position="63"/>
    </location>
    <ligand>
        <name>GTP</name>
        <dbReference type="ChEBI" id="CHEBI:37565"/>
    </ligand>
</feature>
<evidence type="ECO:0000256" key="4">
    <source>
        <dbReference type="ARBA" id="ARBA00022723"/>
    </source>
</evidence>
<reference evidence="14 15" key="1">
    <citation type="submission" date="2023-07" db="EMBL/GenBank/DDBJ databases">
        <title>The novel representative of Negativicutes class, Anaeroselena agilis gen. nov. sp. nov.</title>
        <authorList>
            <person name="Prokofeva M.I."/>
            <person name="Elcheninov A.G."/>
            <person name="Klyukina A."/>
            <person name="Kublanov I.V."/>
            <person name="Frolov E.N."/>
            <person name="Podosokorskaya O.A."/>
        </authorList>
    </citation>
    <scope>NUCLEOTIDE SEQUENCE [LARGE SCALE GENOMIC DNA]</scope>
    <source>
        <strain evidence="14 15">4137-cl</strain>
    </source>
</reference>
<proteinExistence type="inferred from homology"/>
<dbReference type="SFLD" id="SFLDG01067">
    <property type="entry name" value="SPASM/twitch_domain_containing"/>
    <property type="match status" value="1"/>
</dbReference>
<dbReference type="EMBL" id="JAUOZS010000001">
    <property type="protein sequence ID" value="MDT8900535.1"/>
    <property type="molecule type" value="Genomic_DNA"/>
</dbReference>
<comment type="catalytic activity">
    <reaction evidence="11 12">
        <text>GTP + AH2 + S-adenosyl-L-methionine = (8S)-3',8-cyclo-7,8-dihydroguanosine 5'-triphosphate + 5'-deoxyadenosine + L-methionine + A + H(+)</text>
        <dbReference type="Rhea" id="RHEA:49576"/>
        <dbReference type="ChEBI" id="CHEBI:13193"/>
        <dbReference type="ChEBI" id="CHEBI:15378"/>
        <dbReference type="ChEBI" id="CHEBI:17319"/>
        <dbReference type="ChEBI" id="CHEBI:17499"/>
        <dbReference type="ChEBI" id="CHEBI:37565"/>
        <dbReference type="ChEBI" id="CHEBI:57844"/>
        <dbReference type="ChEBI" id="CHEBI:59789"/>
        <dbReference type="ChEBI" id="CHEBI:131766"/>
        <dbReference type="EC" id="4.1.99.22"/>
    </reaction>
</comment>
<dbReference type="InterPro" id="IPR010505">
    <property type="entry name" value="MoaA_twitch"/>
</dbReference>
<feature type="binding site" evidence="12">
    <location>
        <position position="13"/>
    </location>
    <ligand>
        <name>GTP</name>
        <dbReference type="ChEBI" id="CHEBI:37565"/>
    </ligand>
</feature>
<evidence type="ECO:0000259" key="13">
    <source>
        <dbReference type="PROSITE" id="PS51918"/>
    </source>
</evidence>
<dbReference type="PROSITE" id="PS01305">
    <property type="entry name" value="MOAA_NIFB_PQQE"/>
    <property type="match status" value="1"/>
</dbReference>
<evidence type="ECO:0000256" key="8">
    <source>
        <dbReference type="ARBA" id="ARBA00023134"/>
    </source>
</evidence>
<dbReference type="SFLD" id="SFLDS00029">
    <property type="entry name" value="Radical_SAM"/>
    <property type="match status" value="1"/>
</dbReference>
<organism evidence="14 15">
    <name type="scientific">Anaeroselena agilis</name>
    <dbReference type="NCBI Taxonomy" id="3063788"/>
    <lineage>
        <taxon>Bacteria</taxon>
        <taxon>Bacillati</taxon>
        <taxon>Bacillota</taxon>
        <taxon>Negativicutes</taxon>
        <taxon>Acetonemataceae</taxon>
        <taxon>Anaeroselena</taxon>
    </lineage>
</organism>
<dbReference type="SUPFAM" id="SSF102114">
    <property type="entry name" value="Radical SAM enzymes"/>
    <property type="match status" value="1"/>
</dbReference>
<evidence type="ECO:0000256" key="10">
    <source>
        <dbReference type="ARBA" id="ARBA00023239"/>
    </source>
</evidence>
<dbReference type="Pfam" id="PF04055">
    <property type="entry name" value="Radical_SAM"/>
    <property type="match status" value="1"/>
</dbReference>
<dbReference type="InterPro" id="IPR050105">
    <property type="entry name" value="MoCo_biosynth_MoaA/MoaC"/>
</dbReference>
<dbReference type="InterPro" id="IPR013785">
    <property type="entry name" value="Aldolase_TIM"/>
</dbReference>
<feature type="binding site" evidence="12">
    <location>
        <position position="255"/>
    </location>
    <ligand>
        <name>[4Fe-4S] cluster</name>
        <dbReference type="ChEBI" id="CHEBI:49883"/>
        <label>2</label>
        <note>4Fe-4S-substrate</note>
    </ligand>
</feature>
<dbReference type="PROSITE" id="PS51918">
    <property type="entry name" value="RADICAL_SAM"/>
    <property type="match status" value="1"/>
</dbReference>
<feature type="binding site" evidence="12">
    <location>
        <position position="27"/>
    </location>
    <ligand>
        <name>[4Fe-4S] cluster</name>
        <dbReference type="ChEBI" id="CHEBI:49883"/>
        <label>1</label>
        <note>4Fe-4S-S-AdoMet</note>
    </ligand>
</feature>
<feature type="binding site" evidence="12">
    <location>
        <position position="118"/>
    </location>
    <ligand>
        <name>S-adenosyl-L-methionine</name>
        <dbReference type="ChEBI" id="CHEBI:59789"/>
    </ligand>
</feature>
<comment type="pathway">
    <text evidence="12">Cofactor biosynthesis; molybdopterin biosynthesis.</text>
</comment>
<keyword evidence="6 12" id="KW-0408">Iron</keyword>
<dbReference type="Gene3D" id="3.20.20.70">
    <property type="entry name" value="Aldolase class I"/>
    <property type="match status" value="1"/>
</dbReference>
<evidence type="ECO:0000256" key="3">
    <source>
        <dbReference type="ARBA" id="ARBA00022691"/>
    </source>
</evidence>
<comment type="cofactor">
    <cofactor evidence="12">
        <name>[4Fe-4S] cluster</name>
        <dbReference type="ChEBI" id="CHEBI:49883"/>
    </cofactor>
    <text evidence="12">Binds 2 [4Fe-4S] clusters. Binds 1 [4Fe-4S] cluster coordinated with 3 cysteines and an exchangeable S-adenosyl-L-methionine and 1 [4Fe-4S] cluster coordinated with 3 cysteines and the GTP-derived substrate.</text>
</comment>
<evidence type="ECO:0000256" key="1">
    <source>
        <dbReference type="ARBA" id="ARBA00012167"/>
    </source>
</evidence>
<dbReference type="InterPro" id="IPR013483">
    <property type="entry name" value="MoaA"/>
</dbReference>
<feature type="domain" description="Radical SAM core" evidence="13">
    <location>
        <begin position="4"/>
        <end position="222"/>
    </location>
</feature>
<dbReference type="CDD" id="cd01335">
    <property type="entry name" value="Radical_SAM"/>
    <property type="match status" value="1"/>
</dbReference>
<protein>
    <recommendedName>
        <fullName evidence="1 12">GTP 3',8-cyclase</fullName>
        <ecNumber evidence="1 12">4.1.99.22</ecNumber>
    </recommendedName>
    <alternativeName>
        <fullName evidence="12">Molybdenum cofactor biosynthesis protein A</fullName>
    </alternativeName>
</protein>
<feature type="binding site" evidence="12">
    <location>
        <position position="94"/>
    </location>
    <ligand>
        <name>GTP</name>
        <dbReference type="ChEBI" id="CHEBI:37565"/>
    </ligand>
</feature>
<dbReference type="Pfam" id="PF06463">
    <property type="entry name" value="Mob_synth_C"/>
    <property type="match status" value="1"/>
</dbReference>
<accession>A0ABU3NVV5</accession>
<evidence type="ECO:0000313" key="14">
    <source>
        <dbReference type="EMBL" id="MDT8900535.1"/>
    </source>
</evidence>
<keyword evidence="3 12" id="KW-0949">S-adenosyl-L-methionine</keyword>
<feature type="binding site" evidence="12">
    <location>
        <position position="67"/>
    </location>
    <ligand>
        <name>S-adenosyl-L-methionine</name>
        <dbReference type="ChEBI" id="CHEBI:59789"/>
    </ligand>
</feature>
<keyword evidence="15" id="KW-1185">Reference proteome</keyword>
<keyword evidence="5 12" id="KW-0547">Nucleotide-binding</keyword>
<keyword evidence="9 12" id="KW-0501">Molybdenum cofactor biosynthesis</keyword>